<reference evidence="2" key="1">
    <citation type="submission" date="2023-03" db="EMBL/GenBank/DDBJ databases">
        <authorList>
            <person name="Julca I."/>
        </authorList>
    </citation>
    <scope>NUCLEOTIDE SEQUENCE</scope>
</reference>
<keyword evidence="3" id="KW-1185">Reference proteome</keyword>
<proteinExistence type="predicted"/>
<protein>
    <submittedName>
        <fullName evidence="2">OLC1v1007073C1</fullName>
    </submittedName>
</protein>
<accession>A0AAV1DIG6</accession>
<dbReference type="Proteomes" id="UP001161247">
    <property type="component" value="Chromosome 5"/>
</dbReference>
<evidence type="ECO:0000313" key="2">
    <source>
        <dbReference type="EMBL" id="CAI9107665.1"/>
    </source>
</evidence>
<evidence type="ECO:0000256" key="1">
    <source>
        <dbReference type="SAM" id="MobiDB-lite"/>
    </source>
</evidence>
<sequence length="302" mass="35042">MEMQMKQFRTPQYPSTQKAHYWDIHEPQQFSTPQHPTMAANKWDGTQSLRFDYGTANHWVGADSLRYDYATPQPEFLGGHEYWEDDLPSEGGSPRSTAARNYWGNVDGRRHFGTPLSPAAFRTKKTPERDLIPKSIRTPEHPAANGKNVWGTPDRIRQFGTPQHPSAFKEFRTPQHPSQGTNNWGGASPLLARNIPQESLDKRYERLNTIRTQDAIFSSVEEDDNYHNSSSGTEARYRGHEIINPNPDPIPTSNATKRPRGLLWKWMKKKEQDPKVQGNPSKKKKKWFRRFDVRKRWPTGWY</sequence>
<name>A0AAV1DIG6_OLDCO</name>
<dbReference type="EMBL" id="OX459122">
    <property type="protein sequence ID" value="CAI9107665.1"/>
    <property type="molecule type" value="Genomic_DNA"/>
</dbReference>
<feature type="region of interest" description="Disordered" evidence="1">
    <location>
        <begin position="239"/>
        <end position="261"/>
    </location>
</feature>
<dbReference type="AlphaFoldDB" id="A0AAV1DIG6"/>
<evidence type="ECO:0000313" key="3">
    <source>
        <dbReference type="Proteomes" id="UP001161247"/>
    </source>
</evidence>
<organism evidence="2 3">
    <name type="scientific">Oldenlandia corymbosa var. corymbosa</name>
    <dbReference type="NCBI Taxonomy" id="529605"/>
    <lineage>
        <taxon>Eukaryota</taxon>
        <taxon>Viridiplantae</taxon>
        <taxon>Streptophyta</taxon>
        <taxon>Embryophyta</taxon>
        <taxon>Tracheophyta</taxon>
        <taxon>Spermatophyta</taxon>
        <taxon>Magnoliopsida</taxon>
        <taxon>eudicotyledons</taxon>
        <taxon>Gunneridae</taxon>
        <taxon>Pentapetalae</taxon>
        <taxon>asterids</taxon>
        <taxon>lamiids</taxon>
        <taxon>Gentianales</taxon>
        <taxon>Rubiaceae</taxon>
        <taxon>Rubioideae</taxon>
        <taxon>Spermacoceae</taxon>
        <taxon>Hedyotis-Oldenlandia complex</taxon>
        <taxon>Oldenlandia</taxon>
    </lineage>
</organism>
<gene>
    <name evidence="2" type="ORF">OLC1_LOCUS15922</name>
</gene>